<dbReference type="HOGENOM" id="CLU_3155334_0_0_4"/>
<name>G4CQ61_9NEIS</name>
<dbReference type="Proteomes" id="UP000005336">
    <property type="component" value="Unassembled WGS sequence"/>
</dbReference>
<dbReference type="AlphaFoldDB" id="G4CQ61"/>
<evidence type="ECO:0000313" key="1">
    <source>
        <dbReference type="EMBL" id="EGZ46789.1"/>
    </source>
</evidence>
<evidence type="ECO:0000313" key="2">
    <source>
        <dbReference type="Proteomes" id="UP000005336"/>
    </source>
</evidence>
<dbReference type="PATRIC" id="fig|1030841.3.peg.1200"/>
<organism evidence="1 2">
    <name type="scientific">Neisseria wadsworthii 9715</name>
    <dbReference type="NCBI Taxonomy" id="1030841"/>
    <lineage>
        <taxon>Bacteria</taxon>
        <taxon>Pseudomonadati</taxon>
        <taxon>Pseudomonadota</taxon>
        <taxon>Betaproteobacteria</taxon>
        <taxon>Neisseriales</taxon>
        <taxon>Neisseriaceae</taxon>
        <taxon>Neisseria</taxon>
    </lineage>
</organism>
<dbReference type="EMBL" id="AGAZ01000044">
    <property type="protein sequence ID" value="EGZ46789.1"/>
    <property type="molecule type" value="Genomic_DNA"/>
</dbReference>
<dbReference type="STRING" id="1030841.HMPREF9370_1221"/>
<comment type="caution">
    <text evidence="1">The sequence shown here is derived from an EMBL/GenBank/DDBJ whole genome shotgun (WGS) entry which is preliminary data.</text>
</comment>
<keyword evidence="2" id="KW-1185">Reference proteome</keyword>
<sequence length="48" mass="5846">MIFKSNKQDKTFSVKLSIFLFRFYNACLKKQRFSDRHYSLESTIFDIC</sequence>
<reference evidence="1 2" key="1">
    <citation type="submission" date="2011-06" db="EMBL/GenBank/DDBJ databases">
        <authorList>
            <person name="Muzny D."/>
            <person name="Qin X."/>
            <person name="Deng J."/>
            <person name="Jiang H."/>
            <person name="Liu Y."/>
            <person name="Qu J."/>
            <person name="Song X.-Z."/>
            <person name="Zhang L."/>
            <person name="Thornton R."/>
            <person name="Coyle M."/>
            <person name="Francisco L."/>
            <person name="Jackson L."/>
            <person name="Javaid M."/>
            <person name="Korchina V."/>
            <person name="Kovar C."/>
            <person name="Mata R."/>
            <person name="Mathew T."/>
            <person name="Ngo R."/>
            <person name="Nguyen L."/>
            <person name="Nguyen N."/>
            <person name="Okwuonu G."/>
            <person name="Ongeri F."/>
            <person name="Pham C."/>
            <person name="Simmons D."/>
            <person name="Wilczek-Boney K."/>
            <person name="Hale W."/>
            <person name="Jakkamsetti A."/>
            <person name="Pham P."/>
            <person name="Ruth R."/>
            <person name="San Lucas F."/>
            <person name="Warren J."/>
            <person name="Zhang J."/>
            <person name="Zhao Z."/>
            <person name="Zhou C."/>
            <person name="Zhu D."/>
            <person name="Lee S."/>
            <person name="Bess C."/>
            <person name="Blankenburg K."/>
            <person name="Forbes L."/>
            <person name="Fu Q."/>
            <person name="Gubbala S."/>
            <person name="Hirani K."/>
            <person name="Jayaseelan J.C."/>
            <person name="Lara F."/>
            <person name="Munidasa M."/>
            <person name="Palculict T."/>
            <person name="Patil S."/>
            <person name="Pu L.-L."/>
            <person name="Saada N."/>
            <person name="Tang L."/>
            <person name="Weissenberger G."/>
            <person name="Zhu Y."/>
            <person name="Hemphill L."/>
            <person name="Shang Y."/>
            <person name="Youmans B."/>
            <person name="Ayvaz T."/>
            <person name="Ross M."/>
            <person name="Santibanez J."/>
            <person name="Aqrawi P."/>
            <person name="Gross S."/>
            <person name="Joshi V."/>
            <person name="Fowler G."/>
            <person name="Nazareth L."/>
            <person name="Reid J."/>
            <person name="Worley K."/>
            <person name="Petrosino J."/>
            <person name="Highlander S."/>
            <person name="Gibbs R."/>
        </authorList>
    </citation>
    <scope>NUCLEOTIDE SEQUENCE [LARGE SCALE GENOMIC DNA]</scope>
    <source>
        <strain evidence="1 2">9715</strain>
    </source>
</reference>
<accession>G4CQ61</accession>
<protein>
    <submittedName>
        <fullName evidence="1">Uncharacterized protein</fullName>
    </submittedName>
</protein>
<gene>
    <name evidence="1" type="ORF">HMPREF9370_1221</name>
</gene>
<proteinExistence type="predicted"/>